<keyword evidence="3" id="KW-0436">Ligase</keyword>
<sequence length="312" mass="34643">MAEAKEAIEIGGVRLTSPEKVLYPEQGITKRDLAEYYLAVADWMLPHLVDRPVTMVRCPTGRQKKCFYQRHAGSGVPEELGQVEIEGFEESGAYLYIRDIRGVLSMVQMGVLEIHPWGSKVDDPSRPDRLIFDLDPGEGLLFADVMRCAHELRALLQELGLEPFLKTTGGKGLHLIVPLAPTHDWSGVKRFARHVGDLLSERAPERFLTRISKAEREGRIFIDYLRNDATSTAIAPYSTRSRPGAPVSVPIAWDELADGFDPSRFTVCTVPQRLMDLDFDPWAGIGSSAQTLPPIPEAAAKSRRPRKSAPSA</sequence>
<dbReference type="InterPro" id="IPR014145">
    <property type="entry name" value="LigD_pol_dom"/>
</dbReference>
<reference evidence="3 4" key="1">
    <citation type="submission" date="2023-11" db="EMBL/GenBank/DDBJ databases">
        <authorList>
            <person name="Bao R."/>
        </authorList>
    </citation>
    <scope>NUCLEOTIDE SEQUENCE [LARGE SCALE GENOMIC DNA]</scope>
    <source>
        <strain evidence="3 4">PJ23</strain>
    </source>
</reference>
<dbReference type="Proteomes" id="UP001274321">
    <property type="component" value="Unassembled WGS sequence"/>
</dbReference>
<evidence type="ECO:0000256" key="1">
    <source>
        <dbReference type="SAM" id="MobiDB-lite"/>
    </source>
</evidence>
<feature type="compositionally biased region" description="Basic residues" evidence="1">
    <location>
        <begin position="301"/>
        <end position="312"/>
    </location>
</feature>
<evidence type="ECO:0000259" key="2">
    <source>
        <dbReference type="Pfam" id="PF21686"/>
    </source>
</evidence>
<protein>
    <submittedName>
        <fullName evidence="3">Non-homologous end-joining DNA ligase</fullName>
        <ecNumber evidence="3">6.5.1.1</ecNumber>
    </submittedName>
</protein>
<accession>A0ABU4RNP5</accession>
<dbReference type="Gene3D" id="3.90.920.10">
    <property type="entry name" value="DNA primase, PRIM domain"/>
    <property type="match status" value="1"/>
</dbReference>
<dbReference type="GO" id="GO:0003910">
    <property type="term" value="F:DNA ligase (ATP) activity"/>
    <property type="evidence" value="ECO:0007669"/>
    <property type="project" value="UniProtKB-EC"/>
</dbReference>
<dbReference type="EC" id="6.5.1.1" evidence="3"/>
<comment type="caution">
    <text evidence="3">The sequence shown here is derived from an EMBL/GenBank/DDBJ whole genome shotgun (WGS) entry which is preliminary data.</text>
</comment>
<dbReference type="PANTHER" id="PTHR42705">
    <property type="entry name" value="BIFUNCTIONAL NON-HOMOLOGOUS END JOINING PROTEIN LIGD"/>
    <property type="match status" value="1"/>
</dbReference>
<evidence type="ECO:0000313" key="4">
    <source>
        <dbReference type="Proteomes" id="UP001274321"/>
    </source>
</evidence>
<gene>
    <name evidence="3" type="primary">ligD</name>
    <name evidence="3" type="ORF">SCD90_06985</name>
</gene>
<feature type="domain" description="DNA ligase D polymerase" evidence="2">
    <location>
        <begin position="29"/>
        <end position="282"/>
    </location>
</feature>
<dbReference type="PANTHER" id="PTHR42705:SF2">
    <property type="entry name" value="BIFUNCTIONAL NON-HOMOLOGOUS END JOINING PROTEIN LIGD"/>
    <property type="match status" value="1"/>
</dbReference>
<name>A0ABU4RNP5_9HYPH</name>
<proteinExistence type="predicted"/>
<dbReference type="CDD" id="cd04862">
    <property type="entry name" value="PaeLigD_Pol_like"/>
    <property type="match status" value="1"/>
</dbReference>
<dbReference type="EMBL" id="JAXAFJ010000003">
    <property type="protein sequence ID" value="MDX6805803.1"/>
    <property type="molecule type" value="Genomic_DNA"/>
</dbReference>
<keyword evidence="4" id="KW-1185">Reference proteome</keyword>
<feature type="region of interest" description="Disordered" evidence="1">
    <location>
        <begin position="288"/>
        <end position="312"/>
    </location>
</feature>
<organism evidence="3 4">
    <name type="scientific">Terrihabitans rhizophilus</name>
    <dbReference type="NCBI Taxonomy" id="3092662"/>
    <lineage>
        <taxon>Bacteria</taxon>
        <taxon>Pseudomonadati</taxon>
        <taxon>Pseudomonadota</taxon>
        <taxon>Alphaproteobacteria</taxon>
        <taxon>Hyphomicrobiales</taxon>
        <taxon>Terrihabitans</taxon>
    </lineage>
</organism>
<dbReference type="NCBIfam" id="TIGR02778">
    <property type="entry name" value="ligD_pol"/>
    <property type="match status" value="1"/>
</dbReference>
<dbReference type="RefSeq" id="WP_319843930.1">
    <property type="nucleotide sequence ID" value="NZ_JAXAFJ010000003.1"/>
</dbReference>
<dbReference type="InterPro" id="IPR052171">
    <property type="entry name" value="NHEJ_LigD"/>
</dbReference>
<dbReference type="InterPro" id="IPR033651">
    <property type="entry name" value="PaeLigD_Pol-like"/>
</dbReference>
<dbReference type="Pfam" id="PF21686">
    <property type="entry name" value="LigD_Prim-Pol"/>
    <property type="match status" value="1"/>
</dbReference>
<evidence type="ECO:0000313" key="3">
    <source>
        <dbReference type="EMBL" id="MDX6805803.1"/>
    </source>
</evidence>